<dbReference type="GO" id="GO:0030246">
    <property type="term" value="F:carbohydrate binding"/>
    <property type="evidence" value="ECO:0007669"/>
    <property type="project" value="InterPro"/>
</dbReference>
<dbReference type="Gene3D" id="2.60.40.2140">
    <property type="entry name" value="Beta-1,3-glucan-recognition protein, N-terminal domain"/>
    <property type="match status" value="1"/>
</dbReference>
<evidence type="ECO:0000256" key="4">
    <source>
        <dbReference type="SAM" id="SignalP"/>
    </source>
</evidence>
<dbReference type="InterPro" id="IPR031756">
    <property type="entry name" value="BGBP_N"/>
</dbReference>
<accession>A0AA40KVN5</accession>
<evidence type="ECO:0000259" key="6">
    <source>
        <dbReference type="PROSITE" id="PS51969"/>
    </source>
</evidence>
<name>A0AA40KVN5_9HYME</name>
<evidence type="ECO:0000256" key="1">
    <source>
        <dbReference type="ARBA" id="ARBA00008781"/>
    </source>
</evidence>
<dbReference type="EMBL" id="JAHYIQ010000002">
    <property type="protein sequence ID" value="KAK1134640.1"/>
    <property type="molecule type" value="Genomic_DNA"/>
</dbReference>
<dbReference type="InterPro" id="IPR000757">
    <property type="entry name" value="Beta-glucanase-like"/>
</dbReference>
<evidence type="ECO:0000313" key="8">
    <source>
        <dbReference type="Proteomes" id="UP001177670"/>
    </source>
</evidence>
<dbReference type="SUPFAM" id="SSF49899">
    <property type="entry name" value="Concanavalin A-like lectins/glucanases"/>
    <property type="match status" value="1"/>
</dbReference>
<feature type="domain" description="GH16" evidence="5">
    <location>
        <begin position="127"/>
        <end position="465"/>
    </location>
</feature>
<sequence>MSVPGIKCSLVTVILLFNIVIQKILAQYEPPTPTVEPLHPKGLRMSIPDENGISLVAYHVKFNEDFYGLEAGTIARDIIKRKNGRWTYEDRTTRLKRGDKLYYWIHVVYDGLGYNLLDQQYDVNEFYNYDGTIVNEGNIPCATPAQTQIFKTASEEQTICPGQMIFEETFDFLNTNRWTVQQHFPSAPDYEFVMYMNNNDNVEVKDGSLHIRPTFTNDKYGDNYIKNGNLTLEKCTGRSTLDCKRQGSGWNILPPIISGRLNTKSSFTFQYGHIQIRAKFPHGDWLYPLITLESTTEYKETSVLYFDIIVAQSNGNPFLKLQDGSDMSGHVLLGGAHATKIQLPIEDNRVNLPKKTATDLWSDNYHVYDLKWKRGKITLMVDGEQYGEQIVPTLHDTPVYINIGLAVGGHTTFPDGSVSNKYSKPWGNVEAKALYNFYSAADKWQPTWTNSDTGLHVDYIKVWAV</sequence>
<protein>
    <recommendedName>
        <fullName evidence="9">Beta-1,3-glucan-binding protein</fullName>
    </recommendedName>
</protein>
<gene>
    <name evidence="7" type="ORF">K0M31_007421</name>
</gene>
<dbReference type="AlphaFoldDB" id="A0AA40KVN5"/>
<dbReference type="PROSITE" id="PS51762">
    <property type="entry name" value="GH16_2"/>
    <property type="match status" value="1"/>
</dbReference>
<feature type="domain" description="CBM39" evidence="6">
    <location>
        <begin position="28"/>
        <end position="128"/>
    </location>
</feature>
<dbReference type="InterPro" id="IPR043030">
    <property type="entry name" value="BGBP_N_sf"/>
</dbReference>
<feature type="signal peptide" evidence="4">
    <location>
        <begin position="1"/>
        <end position="26"/>
    </location>
</feature>
<keyword evidence="3" id="KW-0391">Immunity</keyword>
<proteinExistence type="inferred from homology"/>
<evidence type="ECO:0000256" key="3">
    <source>
        <dbReference type="ARBA" id="ARBA00022859"/>
    </source>
</evidence>
<feature type="chain" id="PRO_5041216186" description="Beta-1,3-glucan-binding protein" evidence="4">
    <location>
        <begin position="27"/>
        <end position="465"/>
    </location>
</feature>
<dbReference type="GO" id="GO:0045087">
    <property type="term" value="P:innate immune response"/>
    <property type="evidence" value="ECO:0007669"/>
    <property type="project" value="UniProtKB-KW"/>
</dbReference>
<dbReference type="Proteomes" id="UP001177670">
    <property type="component" value="Unassembled WGS sequence"/>
</dbReference>
<keyword evidence="8" id="KW-1185">Reference proteome</keyword>
<evidence type="ECO:0000313" key="7">
    <source>
        <dbReference type="EMBL" id="KAK1134640.1"/>
    </source>
</evidence>
<dbReference type="InterPro" id="IPR013320">
    <property type="entry name" value="ConA-like_dom_sf"/>
</dbReference>
<dbReference type="InterPro" id="IPR050546">
    <property type="entry name" value="Glycosyl_Hydrlase_16"/>
</dbReference>
<evidence type="ECO:0000256" key="2">
    <source>
        <dbReference type="ARBA" id="ARBA00022588"/>
    </source>
</evidence>
<dbReference type="GO" id="GO:0004553">
    <property type="term" value="F:hydrolase activity, hydrolyzing O-glycosyl compounds"/>
    <property type="evidence" value="ECO:0007669"/>
    <property type="project" value="InterPro"/>
</dbReference>
<evidence type="ECO:0000259" key="5">
    <source>
        <dbReference type="PROSITE" id="PS51762"/>
    </source>
</evidence>
<keyword evidence="4" id="KW-0732">Signal</keyword>
<reference evidence="7" key="1">
    <citation type="submission" date="2021-10" db="EMBL/GenBank/DDBJ databases">
        <title>Melipona bicolor Genome sequencing and assembly.</title>
        <authorList>
            <person name="Araujo N.S."/>
            <person name="Arias M.C."/>
        </authorList>
    </citation>
    <scope>NUCLEOTIDE SEQUENCE</scope>
    <source>
        <strain evidence="7">USP_2M_L1-L4_2017</strain>
        <tissue evidence="7">Whole body</tissue>
    </source>
</reference>
<dbReference type="PANTHER" id="PTHR10963">
    <property type="entry name" value="GLYCOSYL HYDROLASE-RELATED"/>
    <property type="match status" value="1"/>
</dbReference>
<comment type="similarity">
    <text evidence="1">Belongs to the insect beta-1,3-glucan binding protein family.</text>
</comment>
<organism evidence="7 8">
    <name type="scientific">Melipona bicolor</name>
    <dbReference type="NCBI Taxonomy" id="60889"/>
    <lineage>
        <taxon>Eukaryota</taxon>
        <taxon>Metazoa</taxon>
        <taxon>Ecdysozoa</taxon>
        <taxon>Arthropoda</taxon>
        <taxon>Hexapoda</taxon>
        <taxon>Insecta</taxon>
        <taxon>Pterygota</taxon>
        <taxon>Neoptera</taxon>
        <taxon>Endopterygota</taxon>
        <taxon>Hymenoptera</taxon>
        <taxon>Apocrita</taxon>
        <taxon>Aculeata</taxon>
        <taxon>Apoidea</taxon>
        <taxon>Anthophila</taxon>
        <taxon>Apidae</taxon>
        <taxon>Melipona</taxon>
    </lineage>
</organism>
<keyword evidence="2" id="KW-0399">Innate immunity</keyword>
<dbReference type="PANTHER" id="PTHR10963:SF60">
    <property type="entry name" value="GRAM-NEGATIVE BACTERIA-BINDING PROTEIN 1-RELATED"/>
    <property type="match status" value="1"/>
</dbReference>
<comment type="caution">
    <text evidence="7">The sequence shown here is derived from an EMBL/GenBank/DDBJ whole genome shotgun (WGS) entry which is preliminary data.</text>
</comment>
<evidence type="ECO:0008006" key="9">
    <source>
        <dbReference type="Google" id="ProtNLM"/>
    </source>
</evidence>
<dbReference type="Pfam" id="PF15886">
    <property type="entry name" value="CBM39"/>
    <property type="match status" value="1"/>
</dbReference>
<dbReference type="Gene3D" id="2.60.120.200">
    <property type="match status" value="1"/>
</dbReference>
<dbReference type="PROSITE" id="PS51969">
    <property type="entry name" value="CBM39"/>
    <property type="match status" value="1"/>
</dbReference>
<dbReference type="GO" id="GO:0005975">
    <property type="term" value="P:carbohydrate metabolic process"/>
    <property type="evidence" value="ECO:0007669"/>
    <property type="project" value="InterPro"/>
</dbReference>